<accession>A0ACB7Z4J2</accession>
<evidence type="ECO:0000313" key="1">
    <source>
        <dbReference type="EMBL" id="KAH7860556.1"/>
    </source>
</evidence>
<dbReference type="Proteomes" id="UP000828048">
    <property type="component" value="Chromosome 4"/>
</dbReference>
<proteinExistence type="predicted"/>
<organism evidence="1 2">
    <name type="scientific">Vaccinium darrowii</name>
    <dbReference type="NCBI Taxonomy" id="229202"/>
    <lineage>
        <taxon>Eukaryota</taxon>
        <taxon>Viridiplantae</taxon>
        <taxon>Streptophyta</taxon>
        <taxon>Embryophyta</taxon>
        <taxon>Tracheophyta</taxon>
        <taxon>Spermatophyta</taxon>
        <taxon>Magnoliopsida</taxon>
        <taxon>eudicotyledons</taxon>
        <taxon>Gunneridae</taxon>
        <taxon>Pentapetalae</taxon>
        <taxon>asterids</taxon>
        <taxon>Ericales</taxon>
        <taxon>Ericaceae</taxon>
        <taxon>Vaccinioideae</taxon>
        <taxon>Vaccinieae</taxon>
        <taxon>Vaccinium</taxon>
    </lineage>
</organism>
<comment type="caution">
    <text evidence="1">The sequence shown here is derived from an EMBL/GenBank/DDBJ whole genome shotgun (WGS) entry which is preliminary data.</text>
</comment>
<evidence type="ECO:0000313" key="2">
    <source>
        <dbReference type="Proteomes" id="UP000828048"/>
    </source>
</evidence>
<protein>
    <submittedName>
        <fullName evidence="1">Uncharacterized protein</fullName>
    </submittedName>
</protein>
<reference evidence="1 2" key="1">
    <citation type="journal article" date="2021" name="Hortic Res">
        <title>High-quality reference genome and annotation aids understanding of berry development for evergreen blueberry (Vaccinium darrowii).</title>
        <authorList>
            <person name="Yu J."/>
            <person name="Hulse-Kemp A.M."/>
            <person name="Babiker E."/>
            <person name="Staton M."/>
        </authorList>
    </citation>
    <scope>NUCLEOTIDE SEQUENCE [LARGE SCALE GENOMIC DNA]</scope>
    <source>
        <strain evidence="2">cv. NJ 8807/NJ 8810</strain>
        <tissue evidence="1">Young leaf</tissue>
    </source>
</reference>
<keyword evidence="2" id="KW-1185">Reference proteome</keyword>
<name>A0ACB7Z4J2_9ERIC</name>
<sequence length="126" mass="14198">MAAGGGDSDPFSFERTRSYTLPSPTPFILSSYPFFLPSSSGFVFSGGPRSALERWPHVYGSWRPWVSRQHPPTNGEAMERLEVRRLEEAMEDLKDIEELYYKKNSATLDHAVVKETSGITRPSSLL</sequence>
<dbReference type="EMBL" id="CM037154">
    <property type="protein sequence ID" value="KAH7860556.1"/>
    <property type="molecule type" value="Genomic_DNA"/>
</dbReference>
<gene>
    <name evidence="1" type="ORF">Vadar_014840</name>
</gene>